<evidence type="ECO:0000256" key="6">
    <source>
        <dbReference type="ARBA" id="ARBA00022729"/>
    </source>
</evidence>
<evidence type="ECO:0000256" key="3">
    <source>
        <dbReference type="ARBA" id="ARBA00022525"/>
    </source>
</evidence>
<dbReference type="SUPFAM" id="SSF53474">
    <property type="entry name" value="alpha/beta-Hydrolases"/>
    <property type="match status" value="1"/>
</dbReference>
<evidence type="ECO:0000313" key="11">
    <source>
        <dbReference type="EMBL" id="VFQ62363.1"/>
    </source>
</evidence>
<dbReference type="GO" id="GO:0005773">
    <property type="term" value="C:vacuole"/>
    <property type="evidence" value="ECO:0007669"/>
    <property type="project" value="TreeGrafter"/>
</dbReference>
<dbReference type="GO" id="GO:0004185">
    <property type="term" value="F:serine-type carboxypeptidase activity"/>
    <property type="evidence" value="ECO:0007669"/>
    <property type="project" value="InterPro"/>
</dbReference>
<keyword evidence="6 10" id="KW-0732">Signal</keyword>
<comment type="similarity">
    <text evidence="2">Belongs to the peptidase S10 family.</text>
</comment>
<feature type="signal peptide" evidence="10">
    <location>
        <begin position="1"/>
        <end position="29"/>
    </location>
</feature>
<comment type="subcellular location">
    <subcellularLocation>
        <location evidence="1">Secreted</location>
    </subcellularLocation>
</comment>
<dbReference type="EMBL" id="OOIL02000230">
    <property type="protein sequence ID" value="VFQ62363.1"/>
    <property type="molecule type" value="Genomic_DNA"/>
</dbReference>
<evidence type="ECO:0000256" key="2">
    <source>
        <dbReference type="ARBA" id="ARBA00009431"/>
    </source>
</evidence>
<protein>
    <submittedName>
        <fullName evidence="11">Uncharacterized protein</fullName>
    </submittedName>
</protein>
<evidence type="ECO:0000256" key="4">
    <source>
        <dbReference type="ARBA" id="ARBA00022645"/>
    </source>
</evidence>
<dbReference type="FunFam" id="3.40.50.1820:FF:000030">
    <property type="entry name" value="Carboxypeptidase"/>
    <property type="match status" value="1"/>
</dbReference>
<dbReference type="Pfam" id="PF00450">
    <property type="entry name" value="Peptidase_S10"/>
    <property type="match status" value="1"/>
</dbReference>
<dbReference type="Gene3D" id="6.10.250.940">
    <property type="match status" value="1"/>
</dbReference>
<dbReference type="AlphaFoldDB" id="A0A484K9C3"/>
<dbReference type="PANTHER" id="PTHR11802:SF460">
    <property type="entry name" value="CARBOXYPEPTIDASE"/>
    <property type="match status" value="1"/>
</dbReference>
<keyword evidence="4" id="KW-0121">Carboxypeptidase</keyword>
<dbReference type="Gene3D" id="3.40.50.1820">
    <property type="entry name" value="alpha/beta hydrolase"/>
    <property type="match status" value="1"/>
</dbReference>
<evidence type="ECO:0000256" key="7">
    <source>
        <dbReference type="ARBA" id="ARBA00022801"/>
    </source>
</evidence>
<dbReference type="InterPro" id="IPR029058">
    <property type="entry name" value="AB_hydrolase_fold"/>
</dbReference>
<keyword evidence="8" id="KW-1015">Disulfide bond</keyword>
<keyword evidence="3" id="KW-0964">Secreted</keyword>
<accession>A0A484K9C3</accession>
<dbReference type="FunFam" id="3.40.50.11320:FF:000001">
    <property type="entry name" value="Carboxypeptidase"/>
    <property type="match status" value="1"/>
</dbReference>
<gene>
    <name evidence="11" type="ORF">CCAM_LOCUS4139</name>
</gene>
<sequence>MNMVELWHLLLLLSLQQWLFLPIIIPCHATTTTHAQRLHSFITSNFISPDYNINLPLSEEWPDEDLLSSPSSSSVYIGPQQGLMKADKILSLPKQPPGVKFGQYSGYVTVDPLAGRSLFYYLAESPHNSSAKPLVLWLTGGPGCTSLGFFEIGPYNVRSDGKTLYMDEHAWNNVANVLFVESPAGVGFSYSNTTSDYDTTGDRRTAKDSYTFLVNWFQRFPHYKKRDFYIAGQSYCGHFIPQLAHTIVTQNNNQNSGLPVINLKGIAVGNGLLDYDLVMKGISDFLWGHAMSSDETHQGIIKNCDFARRNYSETCQKYLIQMIQEYGLVPIVNIMYSSLCVPDSPKAQSPGLTFNLCSTTYVQAYLNRKNVQRAFHTINTTWRSCSKEVGGSNWKDAPRTVLPIIKKLIANRIRIWLYSGDQDGLVPVTSTRYAINALKLPVVTPWRPWYSMATKEVGGYVEEYDGLTLVTIRGAGHAPPSYQPERALTMISSFLEGKLPPSA</sequence>
<keyword evidence="5" id="KW-0645">Protease</keyword>
<evidence type="ECO:0000256" key="8">
    <source>
        <dbReference type="ARBA" id="ARBA00023157"/>
    </source>
</evidence>
<organism evidence="11 12">
    <name type="scientific">Cuscuta campestris</name>
    <dbReference type="NCBI Taxonomy" id="132261"/>
    <lineage>
        <taxon>Eukaryota</taxon>
        <taxon>Viridiplantae</taxon>
        <taxon>Streptophyta</taxon>
        <taxon>Embryophyta</taxon>
        <taxon>Tracheophyta</taxon>
        <taxon>Spermatophyta</taxon>
        <taxon>Magnoliopsida</taxon>
        <taxon>eudicotyledons</taxon>
        <taxon>Gunneridae</taxon>
        <taxon>Pentapetalae</taxon>
        <taxon>asterids</taxon>
        <taxon>lamiids</taxon>
        <taxon>Solanales</taxon>
        <taxon>Convolvulaceae</taxon>
        <taxon>Cuscuteae</taxon>
        <taxon>Cuscuta</taxon>
        <taxon>Cuscuta subgen. Grammica</taxon>
        <taxon>Cuscuta sect. Cleistogrammica</taxon>
    </lineage>
</organism>
<evidence type="ECO:0000313" key="12">
    <source>
        <dbReference type="Proteomes" id="UP000595140"/>
    </source>
</evidence>
<evidence type="ECO:0000256" key="5">
    <source>
        <dbReference type="ARBA" id="ARBA00022670"/>
    </source>
</evidence>
<keyword evidence="9" id="KW-0325">Glycoprotein</keyword>
<evidence type="ECO:0000256" key="9">
    <source>
        <dbReference type="ARBA" id="ARBA00023180"/>
    </source>
</evidence>
<dbReference type="PRINTS" id="PR00724">
    <property type="entry name" value="CRBOXYPTASEC"/>
</dbReference>
<dbReference type="Gene3D" id="3.40.50.11320">
    <property type="match status" value="1"/>
</dbReference>
<dbReference type="GO" id="GO:0005576">
    <property type="term" value="C:extracellular region"/>
    <property type="evidence" value="ECO:0007669"/>
    <property type="project" value="UniProtKB-SubCell"/>
</dbReference>
<keyword evidence="12" id="KW-1185">Reference proteome</keyword>
<dbReference type="Proteomes" id="UP000595140">
    <property type="component" value="Unassembled WGS sequence"/>
</dbReference>
<dbReference type="OrthoDB" id="443318at2759"/>
<dbReference type="InterPro" id="IPR001563">
    <property type="entry name" value="Peptidase_S10"/>
</dbReference>
<keyword evidence="7" id="KW-0378">Hydrolase</keyword>
<dbReference type="GO" id="GO:0006508">
    <property type="term" value="P:proteolysis"/>
    <property type="evidence" value="ECO:0007669"/>
    <property type="project" value="UniProtKB-KW"/>
</dbReference>
<evidence type="ECO:0000256" key="1">
    <source>
        <dbReference type="ARBA" id="ARBA00004613"/>
    </source>
</evidence>
<reference evidence="11 12" key="1">
    <citation type="submission" date="2018-04" db="EMBL/GenBank/DDBJ databases">
        <authorList>
            <person name="Vogel A."/>
        </authorList>
    </citation>
    <scope>NUCLEOTIDE SEQUENCE [LARGE SCALE GENOMIC DNA]</scope>
</reference>
<evidence type="ECO:0000256" key="10">
    <source>
        <dbReference type="SAM" id="SignalP"/>
    </source>
</evidence>
<name>A0A484K9C3_9ASTE</name>
<feature type="chain" id="PRO_5019845321" evidence="10">
    <location>
        <begin position="30"/>
        <end position="503"/>
    </location>
</feature>
<proteinExistence type="inferred from homology"/>
<dbReference type="PANTHER" id="PTHR11802">
    <property type="entry name" value="SERINE PROTEASE FAMILY S10 SERINE CARBOXYPEPTIDASE"/>
    <property type="match status" value="1"/>
</dbReference>